<sequence length="145" mass="16509">MELTCPKCHGAMRTYERNGVHVDQCADCRGIFLDRGELDRLIDAENAWHGDDAPRRPEHGERDHRERDHRERDHREGEYREREYREHGEHGRQHTGSQPGAGSAAGLSGVVGEVLRQVQGASHSSHSSPYSKRRKKESFLGDLFG</sequence>
<evidence type="ECO:0000313" key="4">
    <source>
        <dbReference type="Proteomes" id="UP000322499"/>
    </source>
</evidence>
<feature type="domain" description="Transcription factor zinc-finger" evidence="2">
    <location>
        <begin position="4"/>
        <end position="43"/>
    </location>
</feature>
<comment type="caution">
    <text evidence="3">The sequence shown here is derived from an EMBL/GenBank/DDBJ whole genome shotgun (WGS) entry which is preliminary data.</text>
</comment>
<feature type="compositionally biased region" description="Basic and acidic residues" evidence="1">
    <location>
        <begin position="45"/>
        <end position="92"/>
    </location>
</feature>
<dbReference type="EMBL" id="VNHW01000001">
    <property type="protein sequence ID" value="TYP90314.1"/>
    <property type="molecule type" value="Genomic_DNA"/>
</dbReference>
<accession>A0A5S5D4G0</accession>
<dbReference type="InterPro" id="IPR027392">
    <property type="entry name" value="TF_Znf"/>
</dbReference>
<protein>
    <recommendedName>
        <fullName evidence="2">Transcription factor zinc-finger domain-containing protein</fullName>
    </recommendedName>
</protein>
<dbReference type="AlphaFoldDB" id="A0A5S5D4G0"/>
<evidence type="ECO:0000313" key="3">
    <source>
        <dbReference type="EMBL" id="TYP90314.1"/>
    </source>
</evidence>
<dbReference type="Pfam" id="PF13453">
    <property type="entry name" value="Zn_ribbon_TFIIB"/>
    <property type="match status" value="1"/>
</dbReference>
<name>A0A5S5D4G0_9ACTN</name>
<gene>
    <name evidence="3" type="ORF">BD833_10132</name>
</gene>
<dbReference type="Proteomes" id="UP000322499">
    <property type="component" value="Unassembled WGS sequence"/>
</dbReference>
<evidence type="ECO:0000256" key="1">
    <source>
        <dbReference type="SAM" id="MobiDB-lite"/>
    </source>
</evidence>
<dbReference type="RefSeq" id="WP_208092252.1">
    <property type="nucleotide sequence ID" value="NZ_VNHW01000001.1"/>
</dbReference>
<proteinExistence type="predicted"/>
<organism evidence="3 4">
    <name type="scientific">Blastococcus xanthinilyticus</name>
    <dbReference type="NCBI Taxonomy" id="1564164"/>
    <lineage>
        <taxon>Bacteria</taxon>
        <taxon>Bacillati</taxon>
        <taxon>Actinomycetota</taxon>
        <taxon>Actinomycetes</taxon>
        <taxon>Geodermatophilales</taxon>
        <taxon>Geodermatophilaceae</taxon>
        <taxon>Blastococcus</taxon>
    </lineage>
</organism>
<keyword evidence="4" id="KW-1185">Reference proteome</keyword>
<evidence type="ECO:0000259" key="2">
    <source>
        <dbReference type="Pfam" id="PF13453"/>
    </source>
</evidence>
<reference evidence="3 4" key="1">
    <citation type="submission" date="2019-07" db="EMBL/GenBank/DDBJ databases">
        <title>Genomic Encyclopedia of Archaeal and Bacterial Type Strains, Phase II (KMG-II): from individual species to whole genera.</title>
        <authorList>
            <person name="Goeker M."/>
        </authorList>
    </citation>
    <scope>NUCLEOTIDE SEQUENCE [LARGE SCALE GENOMIC DNA]</scope>
    <source>
        <strain evidence="3 4">DSM 46842</strain>
    </source>
</reference>
<feature type="compositionally biased region" description="Low complexity" evidence="1">
    <location>
        <begin position="96"/>
        <end position="114"/>
    </location>
</feature>
<feature type="region of interest" description="Disordered" evidence="1">
    <location>
        <begin position="45"/>
        <end position="145"/>
    </location>
</feature>